<evidence type="ECO:0000259" key="5">
    <source>
        <dbReference type="Pfam" id="PF13313"/>
    </source>
</evidence>
<evidence type="ECO:0000256" key="2">
    <source>
        <dbReference type="SAM" id="MobiDB-lite"/>
    </source>
</evidence>
<organism evidence="6 7">
    <name type="scientific">Saccharothrix yanglingensis</name>
    <dbReference type="NCBI Taxonomy" id="659496"/>
    <lineage>
        <taxon>Bacteria</taxon>
        <taxon>Bacillati</taxon>
        <taxon>Actinomycetota</taxon>
        <taxon>Actinomycetes</taxon>
        <taxon>Pseudonocardiales</taxon>
        <taxon>Pseudonocardiaceae</taxon>
        <taxon>Saccharothrix</taxon>
    </lineage>
</organism>
<evidence type="ECO:0000256" key="1">
    <source>
        <dbReference type="ARBA" id="ARBA00022729"/>
    </source>
</evidence>
<feature type="region of interest" description="Disordered" evidence="2">
    <location>
        <begin position="36"/>
        <end position="62"/>
    </location>
</feature>
<name>A0ABU0WUX5_9PSEU</name>
<feature type="domain" description="SbsA Ig-like" evidence="4">
    <location>
        <begin position="324"/>
        <end position="424"/>
    </location>
</feature>
<comment type="caution">
    <text evidence="6">The sequence shown here is derived from an EMBL/GenBank/DDBJ whole genome shotgun (WGS) entry which is preliminary data.</text>
</comment>
<dbReference type="Pfam" id="PF13313">
    <property type="entry name" value="DUF4082"/>
    <property type="match status" value="2"/>
</dbReference>
<proteinExistence type="predicted"/>
<dbReference type="Pfam" id="PF13205">
    <property type="entry name" value="Big_5"/>
    <property type="match status" value="2"/>
</dbReference>
<protein>
    <recommendedName>
        <fullName evidence="8">DUF4082 domain-containing protein</fullName>
    </recommendedName>
</protein>
<accession>A0ABU0WUX5</accession>
<evidence type="ECO:0000259" key="4">
    <source>
        <dbReference type="Pfam" id="PF13205"/>
    </source>
</evidence>
<feature type="chain" id="PRO_5046195374" description="DUF4082 domain-containing protein" evidence="3">
    <location>
        <begin position="36"/>
        <end position="589"/>
    </location>
</feature>
<reference evidence="6 7" key="1">
    <citation type="submission" date="2017-06" db="EMBL/GenBank/DDBJ databases">
        <title>Cultured bacterium strain Saccharothrix yanglingensis Hhs.015.</title>
        <authorList>
            <person name="Xia Y."/>
        </authorList>
    </citation>
    <scope>NUCLEOTIDE SEQUENCE [LARGE SCALE GENOMIC DNA]</scope>
    <source>
        <strain evidence="6 7">Hhs.015</strain>
    </source>
</reference>
<dbReference type="InterPro" id="IPR032812">
    <property type="entry name" value="SbsA_Ig"/>
</dbReference>
<feature type="compositionally biased region" description="Polar residues" evidence="2">
    <location>
        <begin position="47"/>
        <end position="60"/>
    </location>
</feature>
<dbReference type="Gene3D" id="2.60.40.3710">
    <property type="match status" value="1"/>
</dbReference>
<dbReference type="Gene3D" id="2.60.40.1220">
    <property type="match status" value="1"/>
</dbReference>
<feature type="domain" description="DUF4082" evidence="5">
    <location>
        <begin position="167"/>
        <end position="313"/>
    </location>
</feature>
<dbReference type="InterPro" id="IPR025141">
    <property type="entry name" value="DUF4082"/>
</dbReference>
<feature type="domain" description="SbsA Ig-like" evidence="4">
    <location>
        <begin position="64"/>
        <end position="150"/>
    </location>
</feature>
<dbReference type="InterPro" id="IPR014755">
    <property type="entry name" value="Cu-Rt/internalin_Ig-like"/>
</dbReference>
<evidence type="ECO:0000313" key="6">
    <source>
        <dbReference type="EMBL" id="MDQ2583640.1"/>
    </source>
</evidence>
<keyword evidence="7" id="KW-1185">Reference proteome</keyword>
<evidence type="ECO:0000313" key="7">
    <source>
        <dbReference type="Proteomes" id="UP001225605"/>
    </source>
</evidence>
<sequence length="589" mass="61296">MPLPGRAHRAAGRPLRRLLVLAVAALAPALPVVPAASAEATRVPNPAGSTVDESAASGPSAQAALLSTEPAAGAGSVGLTPTVTATFARTIADPDVRFTLTGPAGAVEGTTTPASGLTARFTPAAPLDPGTTYTASVHADGTAATWRFTTGSPRADDCPCSIWDDFAVPSRPSTDDRDAVELGAKVYFTGRGEVLGVRFYKGPGNTGTHTGSFWSATGQRLATGTFTDETTTGWQTLVFATPVVVEANRPYVVSYFAPHGRYAIDGTFFGNYGRTVGHDQVWAVPDTTATPNGLFRYGGGMPDSGFHASNYWVDVLYRHGADGDYTRPVLDARTPAPEATDVPLDGVLTLGFDEAIDPASPRIVLTDEGGAELHGTAAVSADGRTVTWTPDGPLTPGARHTASALVADVRGNALARAETWSFTTAPTADCPCSLFSAATVPAFPASADQGPLELGVRFGSAVTGAVTGVRFYKGEGNTGTHTGSLWSADGALLATGTFTDETATGWQELTFATPVPIEANRVYVASYTTPSGHHAVDHGYFDRRPRVLSPPLWTAAGPYANGRFRQGAGFPTNYYGGNNYWVDVVFTTS</sequence>
<evidence type="ECO:0008006" key="8">
    <source>
        <dbReference type="Google" id="ProtNLM"/>
    </source>
</evidence>
<keyword evidence="1 3" id="KW-0732">Signal</keyword>
<dbReference type="RefSeq" id="WP_306744750.1">
    <property type="nucleotide sequence ID" value="NZ_NSDM01000002.1"/>
</dbReference>
<feature type="domain" description="DUF4082" evidence="5">
    <location>
        <begin position="439"/>
        <end position="582"/>
    </location>
</feature>
<dbReference type="EMBL" id="NSDM01000002">
    <property type="protein sequence ID" value="MDQ2583640.1"/>
    <property type="molecule type" value="Genomic_DNA"/>
</dbReference>
<dbReference type="Proteomes" id="UP001225605">
    <property type="component" value="Unassembled WGS sequence"/>
</dbReference>
<gene>
    <name evidence="6" type="ORF">CKY47_06500</name>
</gene>
<evidence type="ECO:0000256" key="3">
    <source>
        <dbReference type="SAM" id="SignalP"/>
    </source>
</evidence>
<feature type="signal peptide" evidence="3">
    <location>
        <begin position="1"/>
        <end position="35"/>
    </location>
</feature>